<reference evidence="1" key="1">
    <citation type="submission" date="2021-10" db="EMBL/GenBank/DDBJ databases">
        <title>Psilocybe cubensis genome.</title>
        <authorList>
            <person name="Mckernan K.J."/>
            <person name="Crawford S."/>
            <person name="Trippe A."/>
            <person name="Kane L.T."/>
            <person name="Mclaughlin S."/>
        </authorList>
    </citation>
    <scope>NUCLEOTIDE SEQUENCE</scope>
    <source>
        <strain evidence="1">MGC-MH-2018</strain>
    </source>
</reference>
<dbReference type="EMBL" id="JAFIQS020000003">
    <property type="protein sequence ID" value="KAH9483571.1"/>
    <property type="molecule type" value="Genomic_DNA"/>
</dbReference>
<evidence type="ECO:0000313" key="1">
    <source>
        <dbReference type="EMBL" id="KAH9483571.1"/>
    </source>
</evidence>
<organism evidence="1 2">
    <name type="scientific">Psilocybe cubensis</name>
    <name type="common">Psychedelic mushroom</name>
    <name type="synonym">Stropharia cubensis</name>
    <dbReference type="NCBI Taxonomy" id="181762"/>
    <lineage>
        <taxon>Eukaryota</taxon>
        <taxon>Fungi</taxon>
        <taxon>Dikarya</taxon>
        <taxon>Basidiomycota</taxon>
        <taxon>Agaricomycotina</taxon>
        <taxon>Agaricomycetes</taxon>
        <taxon>Agaricomycetidae</taxon>
        <taxon>Agaricales</taxon>
        <taxon>Agaricineae</taxon>
        <taxon>Strophariaceae</taxon>
        <taxon>Psilocybe</taxon>
    </lineage>
</organism>
<comment type="caution">
    <text evidence="1">The sequence shown here is derived from an EMBL/GenBank/DDBJ whole genome shotgun (WGS) entry which is preliminary data.</text>
</comment>
<evidence type="ECO:0000313" key="2">
    <source>
        <dbReference type="Proteomes" id="UP000664032"/>
    </source>
</evidence>
<protein>
    <submittedName>
        <fullName evidence="1">Uncharacterized protein</fullName>
    </submittedName>
</protein>
<proteinExistence type="predicted"/>
<gene>
    <name evidence="1" type="ORF">JR316_0003041</name>
</gene>
<name>A0ACB8H6S8_PSICU</name>
<keyword evidence="2" id="KW-1185">Reference proteome</keyword>
<sequence length="88" mass="9711">MSHGLMNEVVDSSGMHSTSATETAYNGSQGPRPFSSHSDNIIFSPHQDTFPSIQSHSTPDLHHGYLPKRIISRLSDNVYANKNDRSNV</sequence>
<accession>A0ACB8H6S8</accession>
<dbReference type="Proteomes" id="UP000664032">
    <property type="component" value="Unassembled WGS sequence"/>
</dbReference>